<evidence type="ECO:0000256" key="3">
    <source>
        <dbReference type="ARBA" id="ARBA00011245"/>
    </source>
</evidence>
<evidence type="ECO:0000256" key="1">
    <source>
        <dbReference type="ARBA" id="ARBA00004459"/>
    </source>
</evidence>
<evidence type="ECO:0000256" key="5">
    <source>
        <dbReference type="ARBA" id="ARBA00022448"/>
    </source>
</evidence>
<dbReference type="PROSITE" id="PS51257">
    <property type="entry name" value="PROKAR_LIPOPROTEIN"/>
    <property type="match status" value="1"/>
</dbReference>
<keyword evidence="9 13" id="KW-0564">Palmitate</keyword>
<dbReference type="InterPro" id="IPR029046">
    <property type="entry name" value="LolA/LolB/LppX"/>
</dbReference>
<evidence type="ECO:0000256" key="13">
    <source>
        <dbReference type="HAMAP-Rule" id="MF_00233"/>
    </source>
</evidence>
<dbReference type="HAMAP" id="MF_00233">
    <property type="entry name" value="LolB"/>
    <property type="match status" value="1"/>
</dbReference>
<dbReference type="CDD" id="cd16326">
    <property type="entry name" value="LolB"/>
    <property type="match status" value="1"/>
</dbReference>
<comment type="similarity">
    <text evidence="2 13">Belongs to the LolB family.</text>
</comment>
<feature type="signal peptide" evidence="14">
    <location>
        <begin position="1"/>
        <end position="24"/>
    </location>
</feature>
<keyword evidence="8 13" id="KW-0472">Membrane</keyword>
<comment type="function">
    <text evidence="13">Plays a critical role in the incorporation of lipoproteins in the outer membrane after they are released by the LolA protein.</text>
</comment>
<evidence type="ECO:0000313" key="16">
    <source>
        <dbReference type="Proteomes" id="UP001596132"/>
    </source>
</evidence>
<comment type="caution">
    <text evidence="15">The sequence shown here is derived from an EMBL/GenBank/DDBJ whole genome shotgun (WGS) entry which is preliminary data.</text>
</comment>
<dbReference type="Proteomes" id="UP001596132">
    <property type="component" value="Unassembled WGS sequence"/>
</dbReference>
<name>A0ABW0YD29_9GAMM</name>
<dbReference type="SUPFAM" id="SSF89392">
    <property type="entry name" value="Prokaryotic lipoproteins and lipoprotein localization factors"/>
    <property type="match status" value="1"/>
</dbReference>
<evidence type="ECO:0000256" key="10">
    <source>
        <dbReference type="ARBA" id="ARBA00023186"/>
    </source>
</evidence>
<evidence type="ECO:0000256" key="7">
    <source>
        <dbReference type="ARBA" id="ARBA00022927"/>
    </source>
</evidence>
<dbReference type="RefSeq" id="WP_042643889.1">
    <property type="nucleotide sequence ID" value="NZ_CDDF01000017.1"/>
</dbReference>
<dbReference type="Pfam" id="PF03550">
    <property type="entry name" value="LolB"/>
    <property type="match status" value="1"/>
</dbReference>
<evidence type="ECO:0000256" key="12">
    <source>
        <dbReference type="ARBA" id="ARBA00023288"/>
    </source>
</evidence>
<keyword evidence="11 13" id="KW-0998">Cell outer membrane</keyword>
<evidence type="ECO:0000256" key="2">
    <source>
        <dbReference type="ARBA" id="ARBA00009696"/>
    </source>
</evidence>
<comment type="subcellular location">
    <subcellularLocation>
        <location evidence="1 13">Cell outer membrane</location>
        <topology evidence="1 13">Lipid-anchor</topology>
    </subcellularLocation>
</comment>
<organism evidence="15 16">
    <name type="scientific">Aeromonas eucrenophila</name>
    <dbReference type="NCBI Taxonomy" id="649"/>
    <lineage>
        <taxon>Bacteria</taxon>
        <taxon>Pseudomonadati</taxon>
        <taxon>Pseudomonadota</taxon>
        <taxon>Gammaproteobacteria</taxon>
        <taxon>Aeromonadales</taxon>
        <taxon>Aeromonadaceae</taxon>
        <taxon>Aeromonas</taxon>
    </lineage>
</organism>
<proteinExistence type="inferred from homology"/>
<sequence length="194" mass="22074">MTLFLRIFSLACLLILAGCTTTQPQRDQVNWQQERARLERLDHWQLSGKMAIITPQQKGSARLNWQQDGDDYRLNLSSIVGTHILELSRTKGEVTLIDNDGKLHHSQDAEALVYQLTGWAIPVQGLPEWIKGLPGQAEFELNPDASLASVRDGQWQIVYGDYRDQEGYRLPHLLTMTGQGSRLKLQINQWTLIP</sequence>
<accession>A0ABW0YD29</accession>
<evidence type="ECO:0000313" key="15">
    <source>
        <dbReference type="EMBL" id="MFC5705530.1"/>
    </source>
</evidence>
<dbReference type="InterPro" id="IPR004565">
    <property type="entry name" value="OM_lipoprot_LolB"/>
</dbReference>
<keyword evidence="10 13" id="KW-0143">Chaperone</keyword>
<reference evidence="16" key="1">
    <citation type="journal article" date="2019" name="Int. J. Syst. Evol. Microbiol.">
        <title>The Global Catalogue of Microorganisms (GCM) 10K type strain sequencing project: providing services to taxonomists for standard genome sequencing and annotation.</title>
        <authorList>
            <consortium name="The Broad Institute Genomics Platform"/>
            <consortium name="The Broad Institute Genome Sequencing Center for Infectious Disease"/>
            <person name="Wu L."/>
            <person name="Ma J."/>
        </authorList>
    </citation>
    <scope>NUCLEOTIDE SEQUENCE [LARGE SCALE GENOMIC DNA]</scope>
    <source>
        <strain evidence="16">KCTC 15012</strain>
    </source>
</reference>
<comment type="subunit">
    <text evidence="3 13">Monomer.</text>
</comment>
<dbReference type="EMBL" id="JBHSPP010000006">
    <property type="protein sequence ID" value="MFC5705530.1"/>
    <property type="molecule type" value="Genomic_DNA"/>
</dbReference>
<dbReference type="Gene3D" id="2.50.20.10">
    <property type="entry name" value="Lipoprotein localisation LolA/LolB/LppX"/>
    <property type="match status" value="1"/>
</dbReference>
<keyword evidence="6 13" id="KW-0732">Signal</keyword>
<evidence type="ECO:0000256" key="14">
    <source>
        <dbReference type="SAM" id="SignalP"/>
    </source>
</evidence>
<gene>
    <name evidence="13 15" type="primary">lolB</name>
    <name evidence="15" type="ORF">ACFPVW_05455</name>
</gene>
<keyword evidence="16" id="KW-1185">Reference proteome</keyword>
<evidence type="ECO:0000256" key="11">
    <source>
        <dbReference type="ARBA" id="ARBA00023237"/>
    </source>
</evidence>
<keyword evidence="12 13" id="KW-0449">Lipoprotein</keyword>
<evidence type="ECO:0000256" key="9">
    <source>
        <dbReference type="ARBA" id="ARBA00023139"/>
    </source>
</evidence>
<protein>
    <recommendedName>
        <fullName evidence="4 13">Outer-membrane lipoprotein LolB</fullName>
    </recommendedName>
</protein>
<keyword evidence="7 13" id="KW-0653">Protein transport</keyword>
<evidence type="ECO:0000256" key="6">
    <source>
        <dbReference type="ARBA" id="ARBA00022729"/>
    </source>
</evidence>
<evidence type="ECO:0000256" key="4">
    <source>
        <dbReference type="ARBA" id="ARBA00016202"/>
    </source>
</evidence>
<feature type="chain" id="PRO_5047225708" description="Outer-membrane lipoprotein LolB" evidence="14">
    <location>
        <begin position="25"/>
        <end position="194"/>
    </location>
</feature>
<evidence type="ECO:0000256" key="8">
    <source>
        <dbReference type="ARBA" id="ARBA00023136"/>
    </source>
</evidence>
<dbReference type="NCBIfam" id="TIGR00548">
    <property type="entry name" value="lolB"/>
    <property type="match status" value="1"/>
</dbReference>
<keyword evidence="5 13" id="KW-0813">Transport</keyword>